<feature type="domain" description="YjeF C-terminal" evidence="1">
    <location>
        <begin position="1"/>
        <end position="54"/>
    </location>
</feature>
<sequence length="57" mass="5809">LIGALVAQGLAPAQALTAGVYWHAVAGEVAGSKAPRGTLASDLMPIIRKLVNGWTPE</sequence>
<reference evidence="2 3" key="1">
    <citation type="journal article" date="2018" name="Nat. Biotechnol.">
        <title>A standardized bacterial taxonomy based on genome phylogeny substantially revises the tree of life.</title>
        <authorList>
            <person name="Parks D.H."/>
            <person name="Chuvochina M."/>
            <person name="Waite D.W."/>
            <person name="Rinke C."/>
            <person name="Skarshewski A."/>
            <person name="Chaumeil P.A."/>
            <person name="Hugenholtz P."/>
        </authorList>
    </citation>
    <scope>NUCLEOTIDE SEQUENCE [LARGE SCALE GENOMIC DNA]</scope>
    <source>
        <strain evidence="2">UBA9360</strain>
    </source>
</reference>
<proteinExistence type="predicted"/>
<gene>
    <name evidence="2" type="ORF">DCR58_09930</name>
</gene>
<dbReference type="SUPFAM" id="SSF53613">
    <property type="entry name" value="Ribokinase-like"/>
    <property type="match status" value="1"/>
</dbReference>
<dbReference type="AlphaFoldDB" id="A0A348WRC1"/>
<accession>A0A348WRC1</accession>
<dbReference type="InterPro" id="IPR000631">
    <property type="entry name" value="CARKD"/>
</dbReference>
<dbReference type="Proteomes" id="UP000262878">
    <property type="component" value="Unassembled WGS sequence"/>
</dbReference>
<evidence type="ECO:0000313" key="2">
    <source>
        <dbReference type="EMBL" id="HAR57083.1"/>
    </source>
</evidence>
<name>A0A348WRC1_9GAMM</name>
<comment type="caution">
    <text evidence="2">The sequence shown here is derived from an EMBL/GenBank/DDBJ whole genome shotgun (WGS) entry which is preliminary data.</text>
</comment>
<dbReference type="Gene3D" id="3.40.1190.20">
    <property type="match status" value="1"/>
</dbReference>
<dbReference type="InterPro" id="IPR029056">
    <property type="entry name" value="Ribokinase-like"/>
</dbReference>
<dbReference type="EMBL" id="DMUP01000243">
    <property type="protein sequence ID" value="HAR57083.1"/>
    <property type="molecule type" value="Genomic_DNA"/>
</dbReference>
<protein>
    <submittedName>
        <fullName evidence="2">Bifunctional ADP-dependent NAD(P)H-hydrate dehydratase/NAD(P)H-hydrate epimerase</fullName>
    </submittedName>
</protein>
<evidence type="ECO:0000259" key="1">
    <source>
        <dbReference type="PROSITE" id="PS51383"/>
    </source>
</evidence>
<dbReference type="GO" id="GO:0016836">
    <property type="term" value="F:hydro-lyase activity"/>
    <property type="evidence" value="ECO:0007669"/>
    <property type="project" value="InterPro"/>
</dbReference>
<feature type="non-terminal residue" evidence="2">
    <location>
        <position position="1"/>
    </location>
</feature>
<organism evidence="2 3">
    <name type="scientific">Idiomarina baltica</name>
    <dbReference type="NCBI Taxonomy" id="190892"/>
    <lineage>
        <taxon>Bacteria</taxon>
        <taxon>Pseudomonadati</taxon>
        <taxon>Pseudomonadota</taxon>
        <taxon>Gammaproteobacteria</taxon>
        <taxon>Alteromonadales</taxon>
        <taxon>Idiomarinaceae</taxon>
        <taxon>Idiomarina</taxon>
    </lineage>
</organism>
<evidence type="ECO:0000313" key="3">
    <source>
        <dbReference type="Proteomes" id="UP000262878"/>
    </source>
</evidence>
<dbReference type="PROSITE" id="PS51383">
    <property type="entry name" value="YJEF_C_3"/>
    <property type="match status" value="1"/>
</dbReference>